<reference evidence="2" key="1">
    <citation type="submission" date="2020-05" db="EMBL/GenBank/DDBJ databases">
        <title>Sulfur intermediates as new biogeochemical hubs in an aquatic model microbial ecosystem.</title>
        <authorList>
            <person name="Vigneron A."/>
        </authorList>
    </citation>
    <scope>NUCLEOTIDE SEQUENCE</scope>
    <source>
        <strain evidence="2">Bin.250</strain>
    </source>
</reference>
<evidence type="ECO:0000313" key="3">
    <source>
        <dbReference type="Proteomes" id="UP000754644"/>
    </source>
</evidence>
<dbReference type="PANTHER" id="PTHR47619">
    <property type="entry name" value="METALLO-HYDROLASE YYCJ-RELATED"/>
    <property type="match status" value="1"/>
</dbReference>
<dbReference type="Proteomes" id="UP000754644">
    <property type="component" value="Unassembled WGS sequence"/>
</dbReference>
<dbReference type="InterPro" id="IPR052533">
    <property type="entry name" value="WalJ/YycJ-like"/>
</dbReference>
<evidence type="ECO:0000259" key="1">
    <source>
        <dbReference type="SMART" id="SM00849"/>
    </source>
</evidence>
<dbReference type="SMART" id="SM00849">
    <property type="entry name" value="Lactamase_B"/>
    <property type="match status" value="1"/>
</dbReference>
<name>A0A973AAG7_9GAMM</name>
<evidence type="ECO:0000313" key="2">
    <source>
        <dbReference type="EMBL" id="NQV66497.1"/>
    </source>
</evidence>
<dbReference type="PANTHER" id="PTHR47619:SF1">
    <property type="entry name" value="EXODEOXYRIBONUCLEASE WALJ"/>
    <property type="match status" value="1"/>
</dbReference>
<dbReference type="InterPro" id="IPR036866">
    <property type="entry name" value="RibonucZ/Hydroxyglut_hydro"/>
</dbReference>
<feature type="domain" description="Metallo-beta-lactamase" evidence="1">
    <location>
        <begin position="11"/>
        <end position="180"/>
    </location>
</feature>
<dbReference type="EMBL" id="JABMOJ010000529">
    <property type="protein sequence ID" value="NQV66497.1"/>
    <property type="molecule type" value="Genomic_DNA"/>
</dbReference>
<dbReference type="Pfam" id="PF12706">
    <property type="entry name" value="Lactamase_B_2"/>
    <property type="match status" value="1"/>
</dbReference>
<sequence>MRITSLGSGSRGNSTLIEDENSCILVDLGFTLKEIERRLHRIGRTPQDISGVLVTHEHSDHIKGVGAFSRKHKTAVYLTPGTYSAKLMGDVPNLNRINCHRPFEVGSLSIEPVAVPHDAREPCQYVISSGRVTIGVLTDLGHITPHVERHYEHCDALLLECNHDLQMLSDGPYPYALRQRVGGMRGHLNNQQAAGLLQKIDLPRLQHLVISHISEKNNANHLALGAVNEVLQADASGWQGRLQIAEQDTGFDWLDISPA</sequence>
<organism evidence="2 3">
    <name type="scientific">SAR86 cluster bacterium</name>
    <dbReference type="NCBI Taxonomy" id="2030880"/>
    <lineage>
        <taxon>Bacteria</taxon>
        <taxon>Pseudomonadati</taxon>
        <taxon>Pseudomonadota</taxon>
        <taxon>Gammaproteobacteria</taxon>
        <taxon>SAR86 cluster</taxon>
    </lineage>
</organism>
<gene>
    <name evidence="2" type="ORF">HQ497_14135</name>
</gene>
<dbReference type="InterPro" id="IPR001279">
    <property type="entry name" value="Metallo-B-lactamas"/>
</dbReference>
<dbReference type="AlphaFoldDB" id="A0A973AAG7"/>
<protein>
    <submittedName>
        <fullName evidence="2">MBL fold metallo-hydrolase</fullName>
    </submittedName>
</protein>
<comment type="caution">
    <text evidence="2">The sequence shown here is derived from an EMBL/GenBank/DDBJ whole genome shotgun (WGS) entry which is preliminary data.</text>
</comment>
<proteinExistence type="predicted"/>
<dbReference type="SUPFAM" id="SSF56281">
    <property type="entry name" value="Metallo-hydrolase/oxidoreductase"/>
    <property type="match status" value="1"/>
</dbReference>
<dbReference type="Gene3D" id="3.60.15.10">
    <property type="entry name" value="Ribonuclease Z/Hydroxyacylglutathione hydrolase-like"/>
    <property type="match status" value="1"/>
</dbReference>
<accession>A0A973AAG7</accession>